<reference evidence="2 3" key="1">
    <citation type="journal article" date="2018" name="Nat. Biotechnol.">
        <title>A standardized bacterial taxonomy based on genome phylogeny substantially revises the tree of life.</title>
        <authorList>
            <person name="Parks D.H."/>
            <person name="Chuvochina M."/>
            <person name="Waite D.W."/>
            <person name="Rinke C."/>
            <person name="Skarshewski A."/>
            <person name="Chaumeil P.A."/>
            <person name="Hugenholtz P."/>
        </authorList>
    </citation>
    <scope>NUCLEOTIDE SEQUENCE [LARGE SCALE GENOMIC DNA]</scope>
    <source>
        <strain evidence="2">UBA11728</strain>
    </source>
</reference>
<dbReference type="SUPFAM" id="SSF55729">
    <property type="entry name" value="Acyl-CoA N-acyltransferases (Nat)"/>
    <property type="match status" value="1"/>
</dbReference>
<proteinExistence type="predicted"/>
<evidence type="ECO:0000313" key="3">
    <source>
        <dbReference type="Proteomes" id="UP000262969"/>
    </source>
</evidence>
<keyword evidence="2" id="KW-0808">Transferase</keyword>
<dbReference type="InterPro" id="IPR000182">
    <property type="entry name" value="GNAT_dom"/>
</dbReference>
<dbReference type="InterPro" id="IPR016181">
    <property type="entry name" value="Acyl_CoA_acyltransferase"/>
</dbReference>
<dbReference type="Gene3D" id="3.40.630.30">
    <property type="match status" value="1"/>
</dbReference>
<evidence type="ECO:0000259" key="1">
    <source>
        <dbReference type="PROSITE" id="PS51186"/>
    </source>
</evidence>
<organism evidence="2 3">
    <name type="scientific">Lachnoclostridium phytofermentans</name>
    <dbReference type="NCBI Taxonomy" id="66219"/>
    <lineage>
        <taxon>Bacteria</taxon>
        <taxon>Bacillati</taxon>
        <taxon>Bacillota</taxon>
        <taxon>Clostridia</taxon>
        <taxon>Lachnospirales</taxon>
        <taxon>Lachnospiraceae</taxon>
    </lineage>
</organism>
<protein>
    <submittedName>
        <fullName evidence="2">N-acetyltransferase</fullName>
    </submittedName>
</protein>
<comment type="caution">
    <text evidence="2">The sequence shown here is derived from an EMBL/GenBank/DDBJ whole genome shotgun (WGS) entry which is preliminary data.</text>
</comment>
<dbReference type="Proteomes" id="UP000262969">
    <property type="component" value="Unassembled WGS sequence"/>
</dbReference>
<accession>A0A3D2X9E5</accession>
<gene>
    <name evidence="2" type="ORF">DHW61_15420</name>
</gene>
<dbReference type="CDD" id="cd04301">
    <property type="entry name" value="NAT_SF"/>
    <property type="match status" value="1"/>
</dbReference>
<dbReference type="GO" id="GO:0016747">
    <property type="term" value="F:acyltransferase activity, transferring groups other than amino-acyl groups"/>
    <property type="evidence" value="ECO:0007669"/>
    <property type="project" value="InterPro"/>
</dbReference>
<feature type="domain" description="N-acetyltransferase" evidence="1">
    <location>
        <begin position="2"/>
        <end position="157"/>
    </location>
</feature>
<sequence length="193" mass="22862">MLQHRILNEEEICKVYEEYLKNDFPPEERKPLSMVLSLKKQGIYCCYGLYDNEEFVAYAFFAKPETMDYLLLDYLAVCKNHRSKRYGSRFLKLLQKELKEYQGILFEVESGADAKTEKEKLICERRIAFYLRNGLIKTKINAKLFGVNMILLYLEIQGTPSEKTLSEALNHIYDLVFGEETHRREIFCRIVEE</sequence>
<dbReference type="PROSITE" id="PS51186">
    <property type="entry name" value="GNAT"/>
    <property type="match status" value="1"/>
</dbReference>
<name>A0A3D2X9E5_9FIRM</name>
<dbReference type="AlphaFoldDB" id="A0A3D2X9E5"/>
<dbReference type="EMBL" id="DPVV01000510">
    <property type="protein sequence ID" value="HCL03769.1"/>
    <property type="molecule type" value="Genomic_DNA"/>
</dbReference>
<evidence type="ECO:0000313" key="2">
    <source>
        <dbReference type="EMBL" id="HCL03769.1"/>
    </source>
</evidence>
<dbReference type="Pfam" id="PF00583">
    <property type="entry name" value="Acetyltransf_1"/>
    <property type="match status" value="1"/>
</dbReference>